<dbReference type="KEGG" id="pko:PKOR_12960"/>
<organism evidence="2 3">
    <name type="scientific">Pontibacter korlensis</name>
    <dbReference type="NCBI Taxonomy" id="400092"/>
    <lineage>
        <taxon>Bacteria</taxon>
        <taxon>Pseudomonadati</taxon>
        <taxon>Bacteroidota</taxon>
        <taxon>Cytophagia</taxon>
        <taxon>Cytophagales</taxon>
        <taxon>Hymenobacteraceae</taxon>
        <taxon>Pontibacter</taxon>
    </lineage>
</organism>
<dbReference type="OrthoDB" id="852164at2"/>
<dbReference type="SUPFAM" id="SSF159888">
    <property type="entry name" value="YdhG-like"/>
    <property type="match status" value="1"/>
</dbReference>
<protein>
    <recommendedName>
        <fullName evidence="1">YdhG-like domain-containing protein</fullName>
    </recommendedName>
</protein>
<dbReference type="HOGENOM" id="CLU_1968523_0_0_10"/>
<gene>
    <name evidence="2" type="ORF">PKOR_12960</name>
</gene>
<evidence type="ECO:0000313" key="2">
    <source>
        <dbReference type="EMBL" id="AKD03855.1"/>
    </source>
</evidence>
<name>A0A0E3ZH37_9BACT</name>
<keyword evidence="3" id="KW-1185">Reference proteome</keyword>
<dbReference type="EMBL" id="CP009621">
    <property type="protein sequence ID" value="AKD03855.1"/>
    <property type="molecule type" value="Genomic_DNA"/>
</dbReference>
<feature type="domain" description="YdhG-like" evidence="1">
    <location>
        <begin position="25"/>
        <end position="114"/>
    </location>
</feature>
<proteinExistence type="predicted"/>
<evidence type="ECO:0000259" key="1">
    <source>
        <dbReference type="Pfam" id="PF08818"/>
    </source>
</evidence>
<reference evidence="2 3" key="1">
    <citation type="journal article" date="2015" name="Sci. Rep.">
        <title>Unraveling adaptation of Pontibacter korlensis to radiation and infertility in desert through complete genome and comparative transcriptomic analysis.</title>
        <authorList>
            <person name="Dai J."/>
            <person name="Dai W."/>
            <person name="Qiu C."/>
            <person name="Yang Z."/>
            <person name="Zhang Y."/>
            <person name="Zhou M."/>
            <person name="Zhang L."/>
            <person name="Fang C."/>
            <person name="Gao Q."/>
            <person name="Yang Q."/>
            <person name="Li X."/>
            <person name="Wang Z."/>
            <person name="Wang Z."/>
            <person name="Jia Z."/>
            <person name="Chen X."/>
        </authorList>
    </citation>
    <scope>NUCLEOTIDE SEQUENCE [LARGE SCALE GENOMIC DNA]</scope>
    <source>
        <strain evidence="2 3">X14-1T</strain>
    </source>
</reference>
<sequence>MRSKTTTNQVDEYVDKLTPEKKLLAQEVRRIISGSVAHLEECVRWDCACYFFYGPVCYFASSRSGIHFGFFRGKELSDPHRRLVSRNGQYPHIKVRTLADIDETYFADLVREAVQLNQN</sequence>
<evidence type="ECO:0000313" key="3">
    <source>
        <dbReference type="Proteomes" id="UP000033109"/>
    </source>
</evidence>
<accession>A0A0E3ZH37</accession>
<dbReference type="Gene3D" id="3.90.1150.200">
    <property type="match status" value="1"/>
</dbReference>
<dbReference type="InterPro" id="IPR014922">
    <property type="entry name" value="YdhG-like"/>
</dbReference>
<dbReference type="PATRIC" id="fig|400092.3.peg.2831"/>
<dbReference type="AlphaFoldDB" id="A0A0E3ZH37"/>
<dbReference type="Pfam" id="PF08818">
    <property type="entry name" value="DUF1801"/>
    <property type="match status" value="1"/>
</dbReference>
<dbReference type="RefSeq" id="WP_046311277.1">
    <property type="nucleotide sequence ID" value="NZ_CBCSCY010000003.1"/>
</dbReference>
<dbReference type="Proteomes" id="UP000033109">
    <property type="component" value="Chromosome"/>
</dbReference>